<evidence type="ECO:0000256" key="1">
    <source>
        <dbReference type="ARBA" id="ARBA00008384"/>
    </source>
</evidence>
<organism evidence="9 10">
    <name type="scientific">Paramarasmius palmivorus</name>
    <dbReference type="NCBI Taxonomy" id="297713"/>
    <lineage>
        <taxon>Eukaryota</taxon>
        <taxon>Fungi</taxon>
        <taxon>Dikarya</taxon>
        <taxon>Basidiomycota</taxon>
        <taxon>Agaricomycotina</taxon>
        <taxon>Agaricomycetes</taxon>
        <taxon>Agaricomycetidae</taxon>
        <taxon>Agaricales</taxon>
        <taxon>Marasmiineae</taxon>
        <taxon>Marasmiaceae</taxon>
        <taxon>Paramarasmius</taxon>
    </lineage>
</organism>
<dbReference type="SUPFAM" id="SSF48371">
    <property type="entry name" value="ARM repeat"/>
    <property type="match status" value="1"/>
</dbReference>
<dbReference type="Proteomes" id="UP001383192">
    <property type="component" value="Unassembled WGS sequence"/>
</dbReference>
<accession>A0AAW0DYE9</accession>
<evidence type="ECO:0000256" key="3">
    <source>
        <dbReference type="ARBA" id="ARBA00023306"/>
    </source>
</evidence>
<evidence type="ECO:0000259" key="8">
    <source>
        <dbReference type="Pfam" id="PF09759"/>
    </source>
</evidence>
<evidence type="ECO:0000256" key="4">
    <source>
        <dbReference type="ARBA" id="ARBA00044746"/>
    </source>
</evidence>
<dbReference type="InterPro" id="IPR019156">
    <property type="entry name" value="Ataxin-10_domain"/>
</dbReference>
<comment type="function">
    <text evidence="4">May play a role in the regulation of cytokinesis.</text>
</comment>
<reference evidence="9 10" key="1">
    <citation type="submission" date="2024-01" db="EMBL/GenBank/DDBJ databases">
        <title>A draft genome for a cacao thread blight-causing isolate of Paramarasmius palmivorus.</title>
        <authorList>
            <person name="Baruah I.K."/>
            <person name="Bukari Y."/>
            <person name="Amoako-Attah I."/>
            <person name="Meinhardt L.W."/>
            <person name="Bailey B.A."/>
            <person name="Cohen S.P."/>
        </authorList>
    </citation>
    <scope>NUCLEOTIDE SEQUENCE [LARGE SCALE GENOMIC DNA]</scope>
    <source>
        <strain evidence="9 10">GH-12</strain>
    </source>
</reference>
<name>A0AAW0DYE9_9AGAR</name>
<protein>
    <recommendedName>
        <fullName evidence="5">Ataxin-10 homolog</fullName>
    </recommendedName>
    <alternativeName>
        <fullName evidence="6">Copper transport protein 86</fullName>
    </alternativeName>
</protein>
<evidence type="ECO:0000256" key="5">
    <source>
        <dbReference type="ARBA" id="ARBA00044801"/>
    </source>
</evidence>
<feature type="domain" description="Ataxin-10" evidence="8">
    <location>
        <begin position="279"/>
        <end position="363"/>
    </location>
</feature>
<dbReference type="Gene3D" id="1.25.10.10">
    <property type="entry name" value="Leucine-rich Repeat Variant"/>
    <property type="match status" value="1"/>
</dbReference>
<dbReference type="GO" id="GO:0051301">
    <property type="term" value="P:cell division"/>
    <property type="evidence" value="ECO:0007669"/>
    <property type="project" value="UniProtKB-KW"/>
</dbReference>
<dbReference type="PANTHER" id="PTHR13255:SF0">
    <property type="entry name" value="ATAXIN-10"/>
    <property type="match status" value="1"/>
</dbReference>
<dbReference type="InterPro" id="IPR051374">
    <property type="entry name" value="Ataxin-10/CTR86_families"/>
</dbReference>
<comment type="similarity">
    <text evidence="1">Belongs to the ataxin-10 family.</text>
</comment>
<sequence length="369" mass="40439">MLTRTPIGARICVFLLDGMVKLYEEDESSEGGRAFDAGYHIFTRILEVGLVPDLYQRLSIPGEVVTPHQTTLLKIVDSYLQSSPTESPSASPRISKIHTKLVPMLADCFSSLSAYAQSAIRRALRPSPSEVESPTSSVMNISPVSPPAELDVMLPKVCETFVLVTQCIVSILLATHGTDLTSTEIPTDVDVFYKDHYNGGAGFVENIIGEYHARSAVRNYRATDTCLDQEILRLLDKFLPRINFGKPIEPTTATASASAPTEAQPSPSTAAGSAGFSYLKRDLVRLLGILSHENKAVQDRVRNCGGIEVVMNLCVIDERNPYLREHAIFTLHNLLKDNPANQAVVDEIKPMGRWGDDGVLKDMPGATRR</sequence>
<dbReference type="PANTHER" id="PTHR13255">
    <property type="entry name" value="ATAXIN-10"/>
    <property type="match status" value="1"/>
</dbReference>
<gene>
    <name evidence="9" type="ORF">VNI00_002784</name>
</gene>
<evidence type="ECO:0000256" key="2">
    <source>
        <dbReference type="ARBA" id="ARBA00022618"/>
    </source>
</evidence>
<evidence type="ECO:0000256" key="7">
    <source>
        <dbReference type="SAM" id="MobiDB-lite"/>
    </source>
</evidence>
<dbReference type="EMBL" id="JAYKXP010000007">
    <property type="protein sequence ID" value="KAK7056232.1"/>
    <property type="molecule type" value="Genomic_DNA"/>
</dbReference>
<dbReference type="InterPro" id="IPR016024">
    <property type="entry name" value="ARM-type_fold"/>
</dbReference>
<keyword evidence="3" id="KW-0131">Cell cycle</keyword>
<dbReference type="GO" id="GO:0005829">
    <property type="term" value="C:cytosol"/>
    <property type="evidence" value="ECO:0007669"/>
    <property type="project" value="TreeGrafter"/>
</dbReference>
<evidence type="ECO:0000313" key="9">
    <source>
        <dbReference type="EMBL" id="KAK7056232.1"/>
    </source>
</evidence>
<proteinExistence type="inferred from homology"/>
<dbReference type="InterPro" id="IPR011989">
    <property type="entry name" value="ARM-like"/>
</dbReference>
<keyword evidence="2" id="KW-0132">Cell division</keyword>
<evidence type="ECO:0000256" key="6">
    <source>
        <dbReference type="ARBA" id="ARBA00044805"/>
    </source>
</evidence>
<feature type="region of interest" description="Disordered" evidence="7">
    <location>
        <begin position="253"/>
        <end position="272"/>
    </location>
</feature>
<keyword evidence="10" id="KW-1185">Reference proteome</keyword>
<dbReference type="AlphaFoldDB" id="A0AAW0DYE9"/>
<evidence type="ECO:0000313" key="10">
    <source>
        <dbReference type="Proteomes" id="UP001383192"/>
    </source>
</evidence>
<feature type="compositionally biased region" description="Low complexity" evidence="7">
    <location>
        <begin position="253"/>
        <end position="271"/>
    </location>
</feature>
<dbReference type="Pfam" id="PF09759">
    <property type="entry name" value="Atx10homo_assoc"/>
    <property type="match status" value="1"/>
</dbReference>
<comment type="caution">
    <text evidence="9">The sequence shown here is derived from an EMBL/GenBank/DDBJ whole genome shotgun (WGS) entry which is preliminary data.</text>
</comment>